<dbReference type="Proteomes" id="UP001341840">
    <property type="component" value="Unassembled WGS sequence"/>
</dbReference>
<keyword evidence="2" id="KW-1133">Transmembrane helix</keyword>
<dbReference type="EMBL" id="JASCZI010000006">
    <property type="protein sequence ID" value="MED6106269.1"/>
    <property type="molecule type" value="Genomic_DNA"/>
</dbReference>
<proteinExistence type="predicted"/>
<sequence length="231" mass="25937">MELRNRRGLRWSLPESVTNQDNDKTNCSAKISHQSSPRCRHETSAQASSLLIKGTLTKIANYQLSLFYYRERRRRTRNREQVERDKADDVEDRECNRLWQRRRIAGRGGSVVFVAGISLTLAIPAKKQHKTHPIYIRGHKETLPRCRDRGVGTASHIIYGASHFSSTHCTQPGTDSRTNSSAVLSFVATKTHQAKTLCNTIKMSAENLPAKGIAGKADSTYFIAAPKIGFL</sequence>
<keyword evidence="2" id="KW-0812">Transmembrane</keyword>
<protein>
    <submittedName>
        <fullName evidence="3">Uncharacterized protein</fullName>
    </submittedName>
</protein>
<feature type="transmembrane region" description="Helical" evidence="2">
    <location>
        <begin position="104"/>
        <end position="123"/>
    </location>
</feature>
<gene>
    <name evidence="3" type="ORF">PIB30_003228</name>
</gene>
<evidence type="ECO:0000256" key="1">
    <source>
        <dbReference type="SAM" id="MobiDB-lite"/>
    </source>
</evidence>
<organism evidence="3 4">
    <name type="scientific">Stylosanthes scabra</name>
    <dbReference type="NCBI Taxonomy" id="79078"/>
    <lineage>
        <taxon>Eukaryota</taxon>
        <taxon>Viridiplantae</taxon>
        <taxon>Streptophyta</taxon>
        <taxon>Embryophyta</taxon>
        <taxon>Tracheophyta</taxon>
        <taxon>Spermatophyta</taxon>
        <taxon>Magnoliopsida</taxon>
        <taxon>eudicotyledons</taxon>
        <taxon>Gunneridae</taxon>
        <taxon>Pentapetalae</taxon>
        <taxon>rosids</taxon>
        <taxon>fabids</taxon>
        <taxon>Fabales</taxon>
        <taxon>Fabaceae</taxon>
        <taxon>Papilionoideae</taxon>
        <taxon>50 kb inversion clade</taxon>
        <taxon>dalbergioids sensu lato</taxon>
        <taxon>Dalbergieae</taxon>
        <taxon>Pterocarpus clade</taxon>
        <taxon>Stylosanthes</taxon>
    </lineage>
</organism>
<reference evidence="3 4" key="1">
    <citation type="journal article" date="2023" name="Plants (Basel)">
        <title>Bridging the Gap: Combining Genomics and Transcriptomics Approaches to Understand Stylosanthes scabra, an Orphan Legume from the Brazilian Caatinga.</title>
        <authorList>
            <person name="Ferreira-Neto J.R.C."/>
            <person name="da Silva M.D."/>
            <person name="Binneck E."/>
            <person name="de Melo N.F."/>
            <person name="da Silva R.H."/>
            <person name="de Melo A.L.T.M."/>
            <person name="Pandolfi V."/>
            <person name="Bustamante F.O."/>
            <person name="Brasileiro-Vidal A.C."/>
            <person name="Benko-Iseppon A.M."/>
        </authorList>
    </citation>
    <scope>NUCLEOTIDE SEQUENCE [LARGE SCALE GENOMIC DNA]</scope>
    <source>
        <tissue evidence="3">Leaves</tissue>
    </source>
</reference>
<feature type="region of interest" description="Disordered" evidence="1">
    <location>
        <begin position="14"/>
        <end position="35"/>
    </location>
</feature>
<name>A0ABU6Q356_9FABA</name>
<evidence type="ECO:0000256" key="2">
    <source>
        <dbReference type="SAM" id="Phobius"/>
    </source>
</evidence>
<evidence type="ECO:0000313" key="3">
    <source>
        <dbReference type="EMBL" id="MED6106269.1"/>
    </source>
</evidence>
<comment type="caution">
    <text evidence="3">The sequence shown here is derived from an EMBL/GenBank/DDBJ whole genome shotgun (WGS) entry which is preliminary data.</text>
</comment>
<accession>A0ABU6Q356</accession>
<keyword evidence="2" id="KW-0472">Membrane</keyword>
<keyword evidence="4" id="KW-1185">Reference proteome</keyword>
<feature type="compositionally biased region" description="Polar residues" evidence="1">
    <location>
        <begin position="15"/>
        <end position="35"/>
    </location>
</feature>
<evidence type="ECO:0000313" key="4">
    <source>
        <dbReference type="Proteomes" id="UP001341840"/>
    </source>
</evidence>